<dbReference type="Gene3D" id="1.20.1280.170">
    <property type="entry name" value="Exocyst complex component Exo70"/>
    <property type="match status" value="1"/>
</dbReference>
<dbReference type="GO" id="GO:0000145">
    <property type="term" value="C:exocyst"/>
    <property type="evidence" value="ECO:0007669"/>
    <property type="project" value="InterPro"/>
</dbReference>
<accession>A0A2N9FYR4</accession>
<dbReference type="GO" id="GO:0015031">
    <property type="term" value="P:protein transport"/>
    <property type="evidence" value="ECO:0007669"/>
    <property type="project" value="UniProtKB-KW"/>
</dbReference>
<keyword evidence="3" id="KW-0268">Exocytosis</keyword>
<sequence length="706" mass="80382">MAMAEVESIENLVLARQLLQTSLEKSRALASALDKMGPRLEKINQRLPSLEATARSISMQQCAFAGIRGHIDCAIGPAAAVLKVFDTARELEKSLLSDPCSDLFNYLSIMKRFEEALRFLADNCELAIKWLEGVFEQVEDNAVTNDWYLLNVKKSLRILQELQVYEERARLDGGPLSAAFENLEIEFKRLLTENNVPLALDSLATSAAEQASIIASSSLTVPVIQKLQAIVEKLNSDNQLEMCMSVYVDVRSSNAKQSLHALGLDYLEMSIAKFDDVQTVEGYIDQWSKHLVLAMKHLFELEYRLCNEVFKKIGSDAAMGCFSKIASHSGILAFLQFGKHVTESKKDPIKLLKLLDMFASLNNLRMDFNRLFGGEDCIEIQNQTRDLIKKIVNGACEIFWQLPLQVELQRRSSPPSDGSVPKLVSFVTCYCNQLLSDDYRPILTEILVIHQSWKKEKYQEGLIPNQIYEIMKEIGLNLDGWTNAYEDISLSCLFMMNNHFHFCNLEGTKLGDLMGDSWLTSHEQYRDFYAALYLKKSWGRILALISQKGLTSLCGEDLVERLNAFNEAFDETYKKQSSWIICEECLREKVCQYLVQAILPVYRSYLQDYMLLVEQDATAGKYLKYSVQNLEKMLSSLFQPKLTSNGITKHGHVLVSVKYTGWGMENKLSSLFQQKLRRLGSIKKAHWIGKIKFFVTNQFRMTLTPI</sequence>
<gene>
    <name evidence="5" type="ORF">FSB_LOCUS23619</name>
</gene>
<dbReference type="SUPFAM" id="SSF74788">
    <property type="entry name" value="Cullin repeat-like"/>
    <property type="match status" value="1"/>
</dbReference>
<comment type="similarity">
    <text evidence="1 3">Belongs to the EXO70 family.</text>
</comment>
<dbReference type="InterPro" id="IPR004140">
    <property type="entry name" value="Exo70"/>
</dbReference>
<dbReference type="AlphaFoldDB" id="A0A2N9FYR4"/>
<dbReference type="Pfam" id="PF03081">
    <property type="entry name" value="Exo70_C"/>
    <property type="match status" value="1"/>
</dbReference>
<dbReference type="PANTHER" id="PTHR12542:SF85">
    <property type="entry name" value="EXOCYST SUBUNIT EXO70 FAMILY PROTEIN"/>
    <property type="match status" value="1"/>
</dbReference>
<evidence type="ECO:0000259" key="4">
    <source>
        <dbReference type="Pfam" id="PF03081"/>
    </source>
</evidence>
<dbReference type="InterPro" id="IPR016159">
    <property type="entry name" value="Cullin_repeat-like_dom_sf"/>
</dbReference>
<dbReference type="PANTHER" id="PTHR12542">
    <property type="entry name" value="EXOCYST COMPLEX PROTEIN EXO70"/>
    <property type="match status" value="1"/>
</dbReference>
<reference evidence="5" key="1">
    <citation type="submission" date="2018-02" db="EMBL/GenBank/DDBJ databases">
        <authorList>
            <person name="Cohen D.B."/>
            <person name="Kent A.D."/>
        </authorList>
    </citation>
    <scope>NUCLEOTIDE SEQUENCE</scope>
</reference>
<name>A0A2N9FYR4_FAGSY</name>
<dbReference type="Pfam" id="PF20669">
    <property type="entry name" value="Exo70_N"/>
    <property type="match status" value="1"/>
</dbReference>
<evidence type="ECO:0000256" key="3">
    <source>
        <dbReference type="RuleBase" id="RU365026"/>
    </source>
</evidence>
<feature type="domain" description="Exocyst complex subunit Exo70 C-terminal" evidence="4">
    <location>
        <begin position="286"/>
        <end position="636"/>
    </location>
</feature>
<dbReference type="EMBL" id="OIVN01001597">
    <property type="protein sequence ID" value="SPC95737.1"/>
    <property type="molecule type" value="Genomic_DNA"/>
</dbReference>
<comment type="function">
    <text evidence="3">Component of the exocyst complex.</text>
</comment>
<keyword evidence="3" id="KW-0653">Protein transport</keyword>
<evidence type="ECO:0000256" key="2">
    <source>
        <dbReference type="ARBA" id="ARBA00022448"/>
    </source>
</evidence>
<evidence type="ECO:0000313" key="5">
    <source>
        <dbReference type="EMBL" id="SPC95737.1"/>
    </source>
</evidence>
<dbReference type="GO" id="GO:0005546">
    <property type="term" value="F:phosphatidylinositol-4,5-bisphosphate binding"/>
    <property type="evidence" value="ECO:0007669"/>
    <property type="project" value="InterPro"/>
</dbReference>
<dbReference type="InterPro" id="IPR046364">
    <property type="entry name" value="Exo70_C"/>
</dbReference>
<protein>
    <recommendedName>
        <fullName evidence="3">Exocyst subunit Exo70 family protein</fullName>
    </recommendedName>
</protein>
<evidence type="ECO:0000256" key="1">
    <source>
        <dbReference type="ARBA" id="ARBA00006756"/>
    </source>
</evidence>
<dbReference type="GO" id="GO:0006887">
    <property type="term" value="P:exocytosis"/>
    <property type="evidence" value="ECO:0007669"/>
    <property type="project" value="UniProtKB-KW"/>
</dbReference>
<organism evidence="5">
    <name type="scientific">Fagus sylvatica</name>
    <name type="common">Beechnut</name>
    <dbReference type="NCBI Taxonomy" id="28930"/>
    <lineage>
        <taxon>Eukaryota</taxon>
        <taxon>Viridiplantae</taxon>
        <taxon>Streptophyta</taxon>
        <taxon>Embryophyta</taxon>
        <taxon>Tracheophyta</taxon>
        <taxon>Spermatophyta</taxon>
        <taxon>Magnoliopsida</taxon>
        <taxon>eudicotyledons</taxon>
        <taxon>Gunneridae</taxon>
        <taxon>Pentapetalae</taxon>
        <taxon>rosids</taxon>
        <taxon>fabids</taxon>
        <taxon>Fagales</taxon>
        <taxon>Fagaceae</taxon>
        <taxon>Fagus</taxon>
    </lineage>
</organism>
<proteinExistence type="inferred from homology"/>
<keyword evidence="2 3" id="KW-0813">Transport</keyword>